<protein>
    <submittedName>
        <fullName evidence="2">Uncharacterized protein</fullName>
    </submittedName>
</protein>
<reference evidence="2" key="1">
    <citation type="submission" date="2016-10" db="EMBL/GenBank/DDBJ databases">
        <title>Sequence of Gallionella enrichment culture.</title>
        <authorList>
            <person name="Poehlein A."/>
            <person name="Muehling M."/>
            <person name="Daniel R."/>
        </authorList>
    </citation>
    <scope>NUCLEOTIDE SEQUENCE</scope>
</reference>
<dbReference type="EMBL" id="MLJW01002609">
    <property type="protein sequence ID" value="OIQ74145.1"/>
    <property type="molecule type" value="Genomic_DNA"/>
</dbReference>
<gene>
    <name evidence="2" type="ORF">GALL_442110</name>
</gene>
<feature type="compositionally biased region" description="Basic and acidic residues" evidence="1">
    <location>
        <begin position="134"/>
        <end position="143"/>
    </location>
</feature>
<sequence length="143" mass="14279">MHGHTAGVDGELIGLAGVVGVVFDGGAELLHGSGGLLQRAGLAFGAAGQVLVALGDLGAGNSHALGALAHAVDHADQAGLHQVNSVQQFGHFVTAFGIKLVGQITLGYGVGGIDCTAQRRGNAACQAPAKKGRKQEPENNRAD</sequence>
<accession>A0A1J5PRN9</accession>
<comment type="caution">
    <text evidence="2">The sequence shown here is derived from an EMBL/GenBank/DDBJ whole genome shotgun (WGS) entry which is preliminary data.</text>
</comment>
<feature type="region of interest" description="Disordered" evidence="1">
    <location>
        <begin position="124"/>
        <end position="143"/>
    </location>
</feature>
<evidence type="ECO:0000313" key="2">
    <source>
        <dbReference type="EMBL" id="OIQ74145.1"/>
    </source>
</evidence>
<evidence type="ECO:0000256" key="1">
    <source>
        <dbReference type="SAM" id="MobiDB-lite"/>
    </source>
</evidence>
<organism evidence="2">
    <name type="scientific">mine drainage metagenome</name>
    <dbReference type="NCBI Taxonomy" id="410659"/>
    <lineage>
        <taxon>unclassified sequences</taxon>
        <taxon>metagenomes</taxon>
        <taxon>ecological metagenomes</taxon>
    </lineage>
</organism>
<name>A0A1J5PRN9_9ZZZZ</name>
<dbReference type="AlphaFoldDB" id="A0A1J5PRN9"/>
<proteinExistence type="predicted"/>